<keyword evidence="1" id="KW-0175">Coiled coil</keyword>
<dbReference type="EMBL" id="JAINUY010000009">
    <property type="protein sequence ID" value="MBZ4037555.1"/>
    <property type="molecule type" value="Genomic_DNA"/>
</dbReference>
<proteinExistence type="predicted"/>
<keyword evidence="3" id="KW-1185">Reference proteome</keyword>
<name>A0A9X1KSF8_9FLAO</name>
<reference evidence="2 3" key="1">
    <citation type="journal article" date="2023" name="Antonie Van Leeuwenhoek">
        <title>Flavobacterium potami sp. nov., a multi-metal resistance genes harbouring bacterium isolated from shallow river silt.</title>
        <authorList>
            <person name="Li S."/>
            <person name="Mao S."/>
            <person name="Mu W."/>
            <person name="Guo B."/>
            <person name="Li C."/>
            <person name="Zhu Q."/>
            <person name="Hou X."/>
            <person name="Zhao Y."/>
            <person name="Wei S."/>
            <person name="Liu H."/>
            <person name="Liu A."/>
        </authorList>
    </citation>
    <scope>NUCLEOTIDE SEQUENCE [LARGE SCALE GENOMIC DNA]</scope>
    <source>
        <strain evidence="2 3">17A</strain>
    </source>
</reference>
<dbReference type="Proteomes" id="UP001139366">
    <property type="component" value="Unassembled WGS sequence"/>
</dbReference>
<gene>
    <name evidence="2" type="ORF">K6T82_22530</name>
</gene>
<organism evidence="2 3">
    <name type="scientific">Flavobacterium potami</name>
    <dbReference type="NCBI Taxonomy" id="2872310"/>
    <lineage>
        <taxon>Bacteria</taxon>
        <taxon>Pseudomonadati</taxon>
        <taxon>Bacteroidota</taxon>
        <taxon>Flavobacteriia</taxon>
        <taxon>Flavobacteriales</taxon>
        <taxon>Flavobacteriaceae</taxon>
        <taxon>Flavobacterium</taxon>
    </lineage>
</organism>
<accession>A0A9X1KSF8</accession>
<evidence type="ECO:0000256" key="1">
    <source>
        <dbReference type="SAM" id="Coils"/>
    </source>
</evidence>
<protein>
    <submittedName>
        <fullName evidence="2">Uncharacterized protein</fullName>
    </submittedName>
</protein>
<comment type="caution">
    <text evidence="2">The sequence shown here is derived from an EMBL/GenBank/DDBJ whole genome shotgun (WGS) entry which is preliminary data.</text>
</comment>
<sequence length="45" mass="5109">MNAKKKAETLKSLEQLLEEAKTKKSALLKILQKITKADSKNQPRN</sequence>
<evidence type="ECO:0000313" key="2">
    <source>
        <dbReference type="EMBL" id="MBZ4037555.1"/>
    </source>
</evidence>
<evidence type="ECO:0000313" key="3">
    <source>
        <dbReference type="Proteomes" id="UP001139366"/>
    </source>
</evidence>
<dbReference type="RefSeq" id="WP_223711001.1">
    <property type="nucleotide sequence ID" value="NZ_JAINUY010000009.1"/>
</dbReference>
<dbReference type="AlphaFoldDB" id="A0A9X1KSF8"/>
<feature type="coiled-coil region" evidence="1">
    <location>
        <begin position="3"/>
        <end position="37"/>
    </location>
</feature>